<keyword evidence="8" id="KW-1185">Reference proteome</keyword>
<dbReference type="GO" id="GO:0008239">
    <property type="term" value="F:dipeptidyl-peptidase activity"/>
    <property type="evidence" value="ECO:0007669"/>
    <property type="project" value="TreeGrafter"/>
</dbReference>
<dbReference type="InterPro" id="IPR008758">
    <property type="entry name" value="Peptidase_S28"/>
</dbReference>
<dbReference type="Gene3D" id="1.20.120.980">
    <property type="entry name" value="Serine carboxypeptidase S28, SKS domain"/>
    <property type="match status" value="1"/>
</dbReference>
<evidence type="ECO:0008006" key="9">
    <source>
        <dbReference type="Google" id="ProtNLM"/>
    </source>
</evidence>
<evidence type="ECO:0000256" key="1">
    <source>
        <dbReference type="ARBA" id="ARBA00011079"/>
    </source>
</evidence>
<dbReference type="PANTHER" id="PTHR11010">
    <property type="entry name" value="PROTEASE S28 PRO-X CARBOXYPEPTIDASE-RELATED"/>
    <property type="match status" value="1"/>
</dbReference>
<evidence type="ECO:0000256" key="6">
    <source>
        <dbReference type="SAM" id="SignalP"/>
    </source>
</evidence>
<protein>
    <recommendedName>
        <fullName evidence="9">Serine carboxypeptidase S28 family protein</fullName>
    </recommendedName>
</protein>
<dbReference type="STRING" id="55188.A0A2H5QJX9"/>
<dbReference type="Proteomes" id="UP000236630">
    <property type="component" value="Unassembled WGS sequence"/>
</dbReference>
<gene>
    <name evidence="7" type="ORF">CUMW_237070</name>
</gene>
<comment type="caution">
    <text evidence="7">The sequence shown here is derived from an EMBL/GenBank/DDBJ whole genome shotgun (WGS) entry which is preliminary data.</text>
</comment>
<dbReference type="GO" id="GO:0070008">
    <property type="term" value="F:serine-type exopeptidase activity"/>
    <property type="evidence" value="ECO:0007669"/>
    <property type="project" value="InterPro"/>
</dbReference>
<feature type="chain" id="PRO_5014139897" description="Serine carboxypeptidase S28 family protein" evidence="6">
    <location>
        <begin position="25"/>
        <end position="799"/>
    </location>
</feature>
<dbReference type="Pfam" id="PF05577">
    <property type="entry name" value="Peptidase_S28"/>
    <property type="match status" value="2"/>
</dbReference>
<feature type="signal peptide" evidence="6">
    <location>
        <begin position="1"/>
        <end position="24"/>
    </location>
</feature>
<dbReference type="Gene3D" id="3.40.50.1820">
    <property type="entry name" value="alpha/beta hydrolase"/>
    <property type="match status" value="2"/>
</dbReference>
<sequence length="799" mass="89411">MALQFLFQFLSLLLLFTTIRLSATYPGSSTRFDTMRRRMTSKSNSHLPPEFVTYYYTQTLDHFNYKPESYATFQQKYIMNFKYWGGASTSSPIIVYIGEEAPLTFGVHGKGFIFYLASRFKAMLLYIEHRYYGDSMPFGSFDEAFRDANTLGFLSSTQALADCAQLITDVKRNLSAENCPVIAIGGSYGGMLASWLRLKYPHIATGALASSAPILYFDDLTPQNGYHVVVTNDFRDVSESCYNTIKQSWSEIDRVAGQTNGLTTLSNIFQTCSPLNSSKELKDHLGMIYVISAQNDNPPYNPVSKVCGAIDGAPKGTDILGKVAAGLNASLLRGGPEAQCNHIIDFTPKNTSGWTWQTCTEMVMPIGHGENDTMFQGSPFDLNNYTKSCQALFGATPKPHWITTEFGGHDIKSVLGNFSSNIIFSNGLRDPYSVGGLSRGLREHYPRILEQNIPDGFETFFYNQTIDHFNYRPESFTTFRQRYLIYSKHWGGGQAPILAFMGAEEPIDDDLKAIGFLTENSERLKALVVFMEHRYYGQSVPFGSRSEALNNTNNRGYFNSAQALADYAEILLHIKKTHDATYSPVIVVGGSYGGELATWFRLKYPHIALGALASSAPVLYYEDITPHNAYYSIVTKNYRDTSETCYQTILKSWAEIQRVGELPDGASILSRQFKTCTPLRNENELRDALAGMYASTSQYGRPPENPIEKFCSAVDRATACGNDGAISYCRVLKNISDNIIALPTVNGSHCLDIVKSNKTSDPDWLVQQRKTEVEIIEGWIAKYYADLKAINKWIPFKLQ</sequence>
<keyword evidence="2" id="KW-0645">Protease</keyword>
<keyword evidence="5" id="KW-0325">Glycoprotein</keyword>
<evidence type="ECO:0000256" key="5">
    <source>
        <dbReference type="ARBA" id="ARBA00023180"/>
    </source>
</evidence>
<evidence type="ECO:0000256" key="4">
    <source>
        <dbReference type="ARBA" id="ARBA00022801"/>
    </source>
</evidence>
<dbReference type="InterPro" id="IPR042269">
    <property type="entry name" value="Ser_carbopepase_S28_SKS"/>
</dbReference>
<comment type="similarity">
    <text evidence="1">Belongs to the peptidase S28 family.</text>
</comment>
<name>A0A2H5QJX9_CITUN</name>
<evidence type="ECO:0000313" key="7">
    <source>
        <dbReference type="EMBL" id="GAY64893.1"/>
    </source>
</evidence>
<proteinExistence type="inferred from homology"/>
<dbReference type="PANTHER" id="PTHR11010:SF78">
    <property type="entry name" value="LYSOSOMAL PRO-X CARBOXYPEPTIDASE"/>
    <property type="match status" value="1"/>
</dbReference>
<reference evidence="7 8" key="1">
    <citation type="journal article" date="2017" name="Front. Genet.">
        <title>Draft sequencing of the heterozygous diploid genome of Satsuma (Citrus unshiu Marc.) using a hybrid assembly approach.</title>
        <authorList>
            <person name="Shimizu T."/>
            <person name="Tanizawa Y."/>
            <person name="Mochizuki T."/>
            <person name="Nagasaki H."/>
            <person name="Yoshioka T."/>
            <person name="Toyoda A."/>
            <person name="Fujiyama A."/>
            <person name="Kaminuma E."/>
            <person name="Nakamura Y."/>
        </authorList>
    </citation>
    <scope>NUCLEOTIDE SEQUENCE [LARGE SCALE GENOMIC DNA]</scope>
    <source>
        <strain evidence="8">cv. Miyagawa wase</strain>
    </source>
</reference>
<dbReference type="EMBL" id="BDQV01000435">
    <property type="protein sequence ID" value="GAY64893.1"/>
    <property type="molecule type" value="Genomic_DNA"/>
</dbReference>
<keyword evidence="4" id="KW-0378">Hydrolase</keyword>
<evidence type="ECO:0000313" key="8">
    <source>
        <dbReference type="Proteomes" id="UP000236630"/>
    </source>
</evidence>
<evidence type="ECO:0000256" key="2">
    <source>
        <dbReference type="ARBA" id="ARBA00022670"/>
    </source>
</evidence>
<keyword evidence="3 6" id="KW-0732">Signal</keyword>
<dbReference type="AlphaFoldDB" id="A0A2H5QJX9"/>
<dbReference type="GO" id="GO:0006508">
    <property type="term" value="P:proteolysis"/>
    <property type="evidence" value="ECO:0007669"/>
    <property type="project" value="UniProtKB-KW"/>
</dbReference>
<evidence type="ECO:0000256" key="3">
    <source>
        <dbReference type="ARBA" id="ARBA00022729"/>
    </source>
</evidence>
<organism evidence="7 8">
    <name type="scientific">Citrus unshiu</name>
    <name type="common">Satsuma mandarin</name>
    <name type="synonym">Citrus nobilis var. unshiu</name>
    <dbReference type="NCBI Taxonomy" id="55188"/>
    <lineage>
        <taxon>Eukaryota</taxon>
        <taxon>Viridiplantae</taxon>
        <taxon>Streptophyta</taxon>
        <taxon>Embryophyta</taxon>
        <taxon>Tracheophyta</taxon>
        <taxon>Spermatophyta</taxon>
        <taxon>Magnoliopsida</taxon>
        <taxon>eudicotyledons</taxon>
        <taxon>Gunneridae</taxon>
        <taxon>Pentapetalae</taxon>
        <taxon>rosids</taxon>
        <taxon>malvids</taxon>
        <taxon>Sapindales</taxon>
        <taxon>Rutaceae</taxon>
        <taxon>Aurantioideae</taxon>
        <taxon>Citrus</taxon>
    </lineage>
</organism>
<dbReference type="InterPro" id="IPR029058">
    <property type="entry name" value="AB_hydrolase_fold"/>
</dbReference>
<dbReference type="SUPFAM" id="SSF53474">
    <property type="entry name" value="alpha/beta-Hydrolases"/>
    <property type="match status" value="2"/>
</dbReference>
<accession>A0A2H5QJX9</accession>